<accession>A0AA85JK26</accession>
<feature type="signal peptide" evidence="2">
    <location>
        <begin position="1"/>
        <end position="22"/>
    </location>
</feature>
<proteinExistence type="predicted"/>
<keyword evidence="3" id="KW-1185">Reference proteome</keyword>
<evidence type="ECO:0000256" key="1">
    <source>
        <dbReference type="SAM" id="MobiDB-lite"/>
    </source>
</evidence>
<dbReference type="AlphaFoldDB" id="A0AA85JK26"/>
<evidence type="ECO:0008006" key="5">
    <source>
        <dbReference type="Google" id="ProtNLM"/>
    </source>
</evidence>
<evidence type="ECO:0000313" key="4">
    <source>
        <dbReference type="WBParaSite" id="TREG1_24080.1"/>
    </source>
</evidence>
<feature type="region of interest" description="Disordered" evidence="1">
    <location>
        <begin position="61"/>
        <end position="127"/>
    </location>
</feature>
<sequence length="127" mass="14703">MISSPIRNALLFFTVSISITYGHIHSFYDDNDVGEYDTRSLYDANYHDHWDSFSHYDYENYDSQNPVYYDSESTENTDDQNGMNDLNDDSGETTGTQQEIGEDMTNPKDNYDSSNFNSFAYDEDDSI</sequence>
<dbReference type="WBParaSite" id="TREG1_24080.1">
    <property type="protein sequence ID" value="TREG1_24080.1"/>
    <property type="gene ID" value="TREG1_24080"/>
</dbReference>
<dbReference type="Proteomes" id="UP000050795">
    <property type="component" value="Unassembled WGS sequence"/>
</dbReference>
<evidence type="ECO:0000256" key="2">
    <source>
        <dbReference type="SAM" id="SignalP"/>
    </source>
</evidence>
<reference evidence="3" key="1">
    <citation type="submission" date="2022-06" db="EMBL/GenBank/DDBJ databases">
        <authorList>
            <person name="Berger JAMES D."/>
            <person name="Berger JAMES D."/>
        </authorList>
    </citation>
    <scope>NUCLEOTIDE SEQUENCE [LARGE SCALE GENOMIC DNA]</scope>
</reference>
<evidence type="ECO:0000313" key="3">
    <source>
        <dbReference type="Proteomes" id="UP000050795"/>
    </source>
</evidence>
<name>A0AA85JK26_TRIRE</name>
<protein>
    <recommendedName>
        <fullName evidence="5">Secreted protein</fullName>
    </recommendedName>
</protein>
<keyword evidence="2" id="KW-0732">Signal</keyword>
<organism evidence="3 4">
    <name type="scientific">Trichobilharzia regenti</name>
    <name type="common">Nasal bird schistosome</name>
    <dbReference type="NCBI Taxonomy" id="157069"/>
    <lineage>
        <taxon>Eukaryota</taxon>
        <taxon>Metazoa</taxon>
        <taxon>Spiralia</taxon>
        <taxon>Lophotrochozoa</taxon>
        <taxon>Platyhelminthes</taxon>
        <taxon>Trematoda</taxon>
        <taxon>Digenea</taxon>
        <taxon>Strigeidida</taxon>
        <taxon>Schistosomatoidea</taxon>
        <taxon>Schistosomatidae</taxon>
        <taxon>Trichobilharzia</taxon>
    </lineage>
</organism>
<feature type="chain" id="PRO_5041657621" description="Secreted protein" evidence="2">
    <location>
        <begin position="23"/>
        <end position="127"/>
    </location>
</feature>
<reference evidence="4" key="2">
    <citation type="submission" date="2023-11" db="UniProtKB">
        <authorList>
            <consortium name="WormBaseParasite"/>
        </authorList>
    </citation>
    <scope>IDENTIFICATION</scope>
</reference>